<feature type="domain" description="HTH asnC-type" evidence="4">
    <location>
        <begin position="6"/>
        <end position="67"/>
    </location>
</feature>
<organism evidence="5 6">
    <name type="scientific">Natrinema zhouii</name>
    <dbReference type="NCBI Taxonomy" id="1710539"/>
    <lineage>
        <taxon>Archaea</taxon>
        <taxon>Methanobacteriati</taxon>
        <taxon>Methanobacteriota</taxon>
        <taxon>Stenosarchaea group</taxon>
        <taxon>Halobacteria</taxon>
        <taxon>Halobacteriales</taxon>
        <taxon>Natrialbaceae</taxon>
        <taxon>Natrinema</taxon>
    </lineage>
</organism>
<sequence length="155" mass="17420">MVDSSLDDVDKHILHLLQENARNNVTDIANEVGVSGNTVRNRIERLEEQGIINGYSVDINYREAGLDLHFAFTCTAPVSQREKMTRDALGIPGVIEVREFMTGQENIYIEGVGTNTEDITRVAHEVDELGAEINVEKLIRNDFNKPFSQFDLLSD</sequence>
<dbReference type="RefSeq" id="WP_180841289.1">
    <property type="nucleotide sequence ID" value="NZ_CP059154.1"/>
</dbReference>
<accession>A0A7D6CRB5</accession>
<dbReference type="PANTHER" id="PTHR30154">
    <property type="entry name" value="LEUCINE-RESPONSIVE REGULATORY PROTEIN"/>
    <property type="match status" value="1"/>
</dbReference>
<keyword evidence="2" id="KW-0238">DNA-binding</keyword>
<protein>
    <submittedName>
        <fullName evidence="5">Lrp/AsnC family transcriptional regulator</fullName>
    </submittedName>
</protein>
<evidence type="ECO:0000256" key="3">
    <source>
        <dbReference type="ARBA" id="ARBA00023163"/>
    </source>
</evidence>
<dbReference type="Gene3D" id="1.10.10.10">
    <property type="entry name" value="Winged helix-like DNA-binding domain superfamily/Winged helix DNA-binding domain"/>
    <property type="match status" value="1"/>
</dbReference>
<dbReference type="GO" id="GO:0043200">
    <property type="term" value="P:response to amino acid"/>
    <property type="evidence" value="ECO:0007669"/>
    <property type="project" value="TreeGrafter"/>
</dbReference>
<dbReference type="InterPro" id="IPR019888">
    <property type="entry name" value="Tscrpt_reg_AsnC-like"/>
</dbReference>
<dbReference type="PRINTS" id="PR00033">
    <property type="entry name" value="HTHASNC"/>
</dbReference>
<dbReference type="AlphaFoldDB" id="A0A7D6CRB5"/>
<evidence type="ECO:0000256" key="1">
    <source>
        <dbReference type="ARBA" id="ARBA00023015"/>
    </source>
</evidence>
<name>A0A7D6CRB5_9EURY</name>
<evidence type="ECO:0000313" key="6">
    <source>
        <dbReference type="Proteomes" id="UP000510869"/>
    </source>
</evidence>
<keyword evidence="6" id="KW-1185">Reference proteome</keyword>
<dbReference type="PROSITE" id="PS50956">
    <property type="entry name" value="HTH_ASNC_2"/>
    <property type="match status" value="1"/>
</dbReference>
<reference evidence="5 6" key="1">
    <citation type="submission" date="2020-07" db="EMBL/GenBank/DDBJ databases">
        <title>Natrinema (YPL30) sp. nov. and Haloterrigena xxxxxx (YPL8) sp. nov., isolated from a salt mine.</title>
        <authorList>
            <person name="Cui H."/>
        </authorList>
    </citation>
    <scope>NUCLEOTIDE SEQUENCE [LARGE SCALE GENOMIC DNA]</scope>
    <source>
        <strain evidence="5 6">YPL13</strain>
    </source>
</reference>
<dbReference type="GeneID" id="56141601"/>
<dbReference type="CDD" id="cd00090">
    <property type="entry name" value="HTH_ARSR"/>
    <property type="match status" value="1"/>
</dbReference>
<dbReference type="InterPro" id="IPR036390">
    <property type="entry name" value="WH_DNA-bd_sf"/>
</dbReference>
<dbReference type="SMART" id="SM00344">
    <property type="entry name" value="HTH_ASNC"/>
    <property type="match status" value="1"/>
</dbReference>
<dbReference type="PANTHER" id="PTHR30154:SF34">
    <property type="entry name" value="TRANSCRIPTIONAL REGULATOR AZLB"/>
    <property type="match status" value="1"/>
</dbReference>
<dbReference type="InterPro" id="IPR000485">
    <property type="entry name" value="AsnC-type_HTH_dom"/>
</dbReference>
<dbReference type="GO" id="GO:0005829">
    <property type="term" value="C:cytosol"/>
    <property type="evidence" value="ECO:0007669"/>
    <property type="project" value="TreeGrafter"/>
</dbReference>
<dbReference type="EMBL" id="CP059154">
    <property type="protein sequence ID" value="QLK26110.1"/>
    <property type="molecule type" value="Genomic_DNA"/>
</dbReference>
<dbReference type="OrthoDB" id="57033at2157"/>
<evidence type="ECO:0000259" key="4">
    <source>
        <dbReference type="PROSITE" id="PS50956"/>
    </source>
</evidence>
<keyword evidence="1" id="KW-0805">Transcription regulation</keyword>
<evidence type="ECO:0000313" key="5">
    <source>
        <dbReference type="EMBL" id="QLK26110.1"/>
    </source>
</evidence>
<gene>
    <name evidence="5" type="ORF">HYG81_00310</name>
</gene>
<dbReference type="InterPro" id="IPR036388">
    <property type="entry name" value="WH-like_DNA-bd_sf"/>
</dbReference>
<dbReference type="SUPFAM" id="SSF46785">
    <property type="entry name" value="Winged helix' DNA-binding domain"/>
    <property type="match status" value="1"/>
</dbReference>
<dbReference type="KEGG" id="nay:HYG81_00310"/>
<dbReference type="GO" id="GO:0043565">
    <property type="term" value="F:sequence-specific DNA binding"/>
    <property type="evidence" value="ECO:0007669"/>
    <property type="project" value="InterPro"/>
</dbReference>
<dbReference type="InterPro" id="IPR011991">
    <property type="entry name" value="ArsR-like_HTH"/>
</dbReference>
<keyword evidence="3" id="KW-0804">Transcription</keyword>
<evidence type="ECO:0000256" key="2">
    <source>
        <dbReference type="ARBA" id="ARBA00023125"/>
    </source>
</evidence>
<proteinExistence type="predicted"/>
<dbReference type="Pfam" id="PF13404">
    <property type="entry name" value="HTH_AsnC-type"/>
    <property type="match status" value="1"/>
</dbReference>
<dbReference type="Proteomes" id="UP000510869">
    <property type="component" value="Chromosome"/>
</dbReference>